<accession>A0A6J3K6J9</accession>
<dbReference type="KEGG" id="bvk:117232777"/>
<reference evidence="2" key="1">
    <citation type="submission" date="2025-08" db="UniProtKB">
        <authorList>
            <consortium name="RefSeq"/>
        </authorList>
    </citation>
    <scope>IDENTIFICATION</scope>
    <source>
        <tissue evidence="2">Muscle</tissue>
    </source>
</reference>
<proteinExistence type="predicted"/>
<gene>
    <name evidence="2" type="primary">LOC117232777</name>
</gene>
<evidence type="ECO:0000313" key="2">
    <source>
        <dbReference type="RefSeq" id="XP_033348305.1"/>
    </source>
</evidence>
<protein>
    <submittedName>
        <fullName evidence="2">Uncharacterized protein LOC117232777</fullName>
    </submittedName>
</protein>
<organism evidence="1 2">
    <name type="scientific">Bombus vosnesenskii</name>
    <dbReference type="NCBI Taxonomy" id="207650"/>
    <lineage>
        <taxon>Eukaryota</taxon>
        <taxon>Metazoa</taxon>
        <taxon>Ecdysozoa</taxon>
        <taxon>Arthropoda</taxon>
        <taxon>Hexapoda</taxon>
        <taxon>Insecta</taxon>
        <taxon>Pterygota</taxon>
        <taxon>Neoptera</taxon>
        <taxon>Endopterygota</taxon>
        <taxon>Hymenoptera</taxon>
        <taxon>Apocrita</taxon>
        <taxon>Aculeata</taxon>
        <taxon>Apoidea</taxon>
        <taxon>Anthophila</taxon>
        <taxon>Apidae</taxon>
        <taxon>Bombus</taxon>
        <taxon>Pyrobombus</taxon>
    </lineage>
</organism>
<keyword evidence="1" id="KW-1185">Reference proteome</keyword>
<evidence type="ECO:0000313" key="1">
    <source>
        <dbReference type="Proteomes" id="UP000504631"/>
    </source>
</evidence>
<dbReference type="GeneID" id="117232777"/>
<dbReference type="Proteomes" id="UP000504631">
    <property type="component" value="Unplaced"/>
</dbReference>
<dbReference type="AlphaFoldDB" id="A0A6J3K6J9"/>
<sequence>MIFGLLLYIVMWESKKIAKHYLTIVSHVKSVATFYFRGRNLGHPGLTVTGCGYRTCAFPDNMQCPHLLIFRLAQLCDLSLQRLSKLQKQNVLQLYFYTNFSNFVIGETASRTKCVHATHERDGCTFGYIAM</sequence>
<dbReference type="RefSeq" id="XP_033348305.1">
    <property type="nucleotide sequence ID" value="XM_033492414.1"/>
</dbReference>
<name>A0A6J3K6J9_9HYME</name>